<proteinExistence type="inferred from homology"/>
<name>A0A9R1T5D8_9HYME</name>
<evidence type="ECO:0000256" key="4">
    <source>
        <dbReference type="ARBA" id="ARBA00022692"/>
    </source>
</evidence>
<accession>A0A9R1T5D8</accession>
<evidence type="ECO:0000256" key="11">
    <source>
        <dbReference type="RuleBase" id="RU000488"/>
    </source>
</evidence>
<dbReference type="KEGG" id="fas:105266602"/>
<sequence>MSGNKENSGAPAGKPRPLPPAINFLNAGLSGMAATCVVHPMDVIKNRMQMSAEKVTIGKTISAISSSGFTKFYAGLSAGLLRQATYTTARLGIYNQLNDTWKAKNEGTPGFGTLVMMGMAAGCVGAFVGTPAEVALVRMTSDGRLPPDQRRNYKNVVDAFLRIIREEGVTTLWRGSLATMGRSAVVNASQLATYSQAKILMSTKAGIPDGIPLHFSASMVSGFITAFNSMPFDIAKTRIQNASTSGKSQGVIGVITSIAKNEGIGALWKGFWPTYCRIGPHTVITFIFNEQFAQFYREFIMK</sequence>
<keyword evidence="9 10" id="KW-0472">Membrane</keyword>
<keyword evidence="6" id="KW-0999">Mitochondrion inner membrane</keyword>
<feature type="repeat" description="Solcar" evidence="10">
    <location>
        <begin position="22"/>
        <end position="100"/>
    </location>
</feature>
<dbReference type="GeneID" id="105266602"/>
<dbReference type="SUPFAM" id="SSF103506">
    <property type="entry name" value="Mitochondrial carrier"/>
    <property type="match status" value="1"/>
</dbReference>
<organism evidence="12 13">
    <name type="scientific">Fopius arisanus</name>
    <dbReference type="NCBI Taxonomy" id="64838"/>
    <lineage>
        <taxon>Eukaryota</taxon>
        <taxon>Metazoa</taxon>
        <taxon>Ecdysozoa</taxon>
        <taxon>Arthropoda</taxon>
        <taxon>Hexapoda</taxon>
        <taxon>Insecta</taxon>
        <taxon>Pterygota</taxon>
        <taxon>Neoptera</taxon>
        <taxon>Endopterygota</taxon>
        <taxon>Hymenoptera</taxon>
        <taxon>Apocrita</taxon>
        <taxon>Ichneumonoidea</taxon>
        <taxon>Braconidae</taxon>
        <taxon>Opiinae</taxon>
        <taxon>Fopius</taxon>
    </lineage>
</organism>
<dbReference type="InterPro" id="IPR018108">
    <property type="entry name" value="MCP_transmembrane"/>
</dbReference>
<feature type="repeat" description="Solcar" evidence="10">
    <location>
        <begin position="209"/>
        <end position="295"/>
    </location>
</feature>
<keyword evidence="5" id="KW-0677">Repeat</keyword>
<evidence type="ECO:0000256" key="3">
    <source>
        <dbReference type="ARBA" id="ARBA00022448"/>
    </source>
</evidence>
<dbReference type="AlphaFoldDB" id="A0A9R1T5D8"/>
<evidence type="ECO:0000256" key="8">
    <source>
        <dbReference type="ARBA" id="ARBA00023128"/>
    </source>
</evidence>
<dbReference type="Pfam" id="PF00153">
    <property type="entry name" value="Mito_carr"/>
    <property type="match status" value="3"/>
</dbReference>
<dbReference type="Gene3D" id="1.50.40.10">
    <property type="entry name" value="Mitochondrial carrier domain"/>
    <property type="match status" value="1"/>
</dbReference>
<reference evidence="13" key="1">
    <citation type="submission" date="2025-08" db="UniProtKB">
        <authorList>
            <consortium name="RefSeq"/>
        </authorList>
    </citation>
    <scope>IDENTIFICATION</scope>
    <source>
        <strain evidence="13">USDA-PBARC FA_bdor</strain>
        <tissue evidence="13">Whole organism</tissue>
    </source>
</reference>
<evidence type="ECO:0000256" key="6">
    <source>
        <dbReference type="ARBA" id="ARBA00022792"/>
    </source>
</evidence>
<keyword evidence="7" id="KW-1133">Transmembrane helix</keyword>
<keyword evidence="3 11" id="KW-0813">Transport</keyword>
<dbReference type="PROSITE" id="PS50920">
    <property type="entry name" value="SOLCAR"/>
    <property type="match status" value="3"/>
</dbReference>
<comment type="subcellular location">
    <subcellularLocation>
        <location evidence="1">Mitochondrion inner membrane</location>
        <topology evidence="1">Multi-pass membrane protein</topology>
    </subcellularLocation>
</comment>
<keyword evidence="8" id="KW-0496">Mitochondrion</keyword>
<keyword evidence="4 10" id="KW-0812">Transmembrane</keyword>
<feature type="repeat" description="Solcar" evidence="10">
    <location>
        <begin position="109"/>
        <end position="200"/>
    </location>
</feature>
<evidence type="ECO:0000313" key="13">
    <source>
        <dbReference type="RefSeq" id="XP_011303212.1"/>
    </source>
</evidence>
<dbReference type="PANTHER" id="PTHR45618">
    <property type="entry name" value="MITOCHONDRIAL DICARBOXYLATE CARRIER-RELATED"/>
    <property type="match status" value="1"/>
</dbReference>
<dbReference type="FunFam" id="1.50.40.10:FF:000009">
    <property type="entry name" value="Mitochondrial 2-oxoglutarate/malate carrier protein"/>
    <property type="match status" value="1"/>
</dbReference>
<keyword evidence="12" id="KW-1185">Reference proteome</keyword>
<evidence type="ECO:0000256" key="5">
    <source>
        <dbReference type="ARBA" id="ARBA00022737"/>
    </source>
</evidence>
<comment type="similarity">
    <text evidence="2 11">Belongs to the mitochondrial carrier (TC 2.A.29) family.</text>
</comment>
<dbReference type="RefSeq" id="XP_011303212.1">
    <property type="nucleotide sequence ID" value="XM_011304910.1"/>
</dbReference>
<evidence type="ECO:0000313" key="12">
    <source>
        <dbReference type="Proteomes" id="UP000694866"/>
    </source>
</evidence>
<dbReference type="GO" id="GO:0005743">
    <property type="term" value="C:mitochondrial inner membrane"/>
    <property type="evidence" value="ECO:0007669"/>
    <property type="project" value="UniProtKB-SubCell"/>
</dbReference>
<evidence type="ECO:0000256" key="10">
    <source>
        <dbReference type="PROSITE-ProRule" id="PRU00282"/>
    </source>
</evidence>
<evidence type="ECO:0000256" key="7">
    <source>
        <dbReference type="ARBA" id="ARBA00022989"/>
    </source>
</evidence>
<dbReference type="OrthoDB" id="448427at2759"/>
<protein>
    <submittedName>
        <fullName evidence="13">Mitochondrial 2-oxoglutarate/malate carrier protein-like</fullName>
    </submittedName>
</protein>
<evidence type="ECO:0000256" key="2">
    <source>
        <dbReference type="ARBA" id="ARBA00006375"/>
    </source>
</evidence>
<evidence type="ECO:0000256" key="1">
    <source>
        <dbReference type="ARBA" id="ARBA00004448"/>
    </source>
</evidence>
<dbReference type="InterPro" id="IPR023395">
    <property type="entry name" value="MCP_dom_sf"/>
</dbReference>
<dbReference type="InterPro" id="IPR050391">
    <property type="entry name" value="Mito_Metabolite_Transporter"/>
</dbReference>
<dbReference type="Proteomes" id="UP000694866">
    <property type="component" value="Unplaced"/>
</dbReference>
<evidence type="ECO:0000256" key="9">
    <source>
        <dbReference type="ARBA" id="ARBA00023136"/>
    </source>
</evidence>
<gene>
    <name evidence="13" type="primary">LOC105266602</name>
</gene>